<comment type="caution">
    <text evidence="14">The sequence shown here is derived from an EMBL/GenBank/DDBJ whole genome shotgun (WGS) entry which is preliminary data.</text>
</comment>
<accession>A0A7X5HUM9</accession>
<dbReference type="InterPro" id="IPR051676">
    <property type="entry name" value="UPF0053_domain"/>
</dbReference>
<dbReference type="GO" id="GO:0005886">
    <property type="term" value="C:plasma membrane"/>
    <property type="evidence" value="ECO:0007669"/>
    <property type="project" value="UniProtKB-SubCell"/>
</dbReference>
<dbReference type="RefSeq" id="WP_162369698.1">
    <property type="nucleotide sequence ID" value="NZ_JAAEEH010000008.1"/>
</dbReference>
<feature type="transmembrane region" description="Helical" evidence="11">
    <location>
        <begin position="12"/>
        <end position="34"/>
    </location>
</feature>
<evidence type="ECO:0000256" key="11">
    <source>
        <dbReference type="SAM" id="Phobius"/>
    </source>
</evidence>
<dbReference type="InterPro" id="IPR036318">
    <property type="entry name" value="FAD-bd_PCMH-like_sf"/>
</dbReference>
<dbReference type="InterPro" id="IPR002550">
    <property type="entry name" value="CNNM"/>
</dbReference>
<dbReference type="SUPFAM" id="SSF56176">
    <property type="entry name" value="FAD-binding/transporter-associated domain-like"/>
    <property type="match status" value="1"/>
</dbReference>
<keyword evidence="3" id="KW-1003">Cell membrane</keyword>
<evidence type="ECO:0000259" key="12">
    <source>
        <dbReference type="PROSITE" id="PS51371"/>
    </source>
</evidence>
<evidence type="ECO:0000256" key="5">
    <source>
        <dbReference type="ARBA" id="ARBA00022737"/>
    </source>
</evidence>
<dbReference type="CDD" id="cd04590">
    <property type="entry name" value="CBS_pair_CorC_HlyC_assoc"/>
    <property type="match status" value="1"/>
</dbReference>
<protein>
    <submittedName>
        <fullName evidence="14">HlyC/CorC family transporter</fullName>
    </submittedName>
</protein>
<name>A0A7X5HUM9_9FIRM</name>
<dbReference type="Proteomes" id="UP000461585">
    <property type="component" value="Unassembled WGS sequence"/>
</dbReference>
<dbReference type="Gene3D" id="3.30.465.10">
    <property type="match status" value="1"/>
</dbReference>
<evidence type="ECO:0000256" key="9">
    <source>
        <dbReference type="PROSITE-ProRule" id="PRU00703"/>
    </source>
</evidence>
<evidence type="ECO:0000256" key="10">
    <source>
        <dbReference type="PROSITE-ProRule" id="PRU01193"/>
    </source>
</evidence>
<reference evidence="14 15" key="1">
    <citation type="submission" date="2020-01" db="EMBL/GenBank/DDBJ databases">
        <title>Anaeroalcalibacter tamaniensis gen. nov., sp. nov., moderately halophilic strictly anaerobic fermenter bacterium from mud volcano of Taman peninsula.</title>
        <authorList>
            <person name="Frolova A."/>
            <person name="Merkel A.Y."/>
            <person name="Slobodkin A.I."/>
        </authorList>
    </citation>
    <scope>NUCLEOTIDE SEQUENCE [LARGE SCALE GENOMIC DNA]</scope>
    <source>
        <strain evidence="14 15">F-3ap</strain>
    </source>
</reference>
<organism evidence="14 15">
    <name type="scientific">Anaerotalea alkaliphila</name>
    <dbReference type="NCBI Taxonomy" id="2662126"/>
    <lineage>
        <taxon>Bacteria</taxon>
        <taxon>Bacillati</taxon>
        <taxon>Bacillota</taxon>
        <taxon>Clostridia</taxon>
        <taxon>Eubacteriales</taxon>
        <taxon>Anaerotalea</taxon>
    </lineage>
</organism>
<keyword evidence="7 9" id="KW-0129">CBS domain</keyword>
<dbReference type="GO" id="GO:0050660">
    <property type="term" value="F:flavin adenine dinucleotide binding"/>
    <property type="evidence" value="ECO:0007669"/>
    <property type="project" value="InterPro"/>
</dbReference>
<comment type="similarity">
    <text evidence="2">Belongs to the UPF0053 family.</text>
</comment>
<dbReference type="PROSITE" id="PS51846">
    <property type="entry name" value="CNNM"/>
    <property type="match status" value="1"/>
</dbReference>
<comment type="subcellular location">
    <subcellularLocation>
        <location evidence="1">Cell membrane</location>
        <topology evidence="1">Multi-pass membrane protein</topology>
    </subcellularLocation>
</comment>
<keyword evidence="5" id="KW-0677">Repeat</keyword>
<feature type="domain" description="CNNM transmembrane" evidence="13">
    <location>
        <begin position="5"/>
        <end position="205"/>
    </location>
</feature>
<keyword evidence="8 10" id="KW-0472">Membrane</keyword>
<dbReference type="SUPFAM" id="SSF54631">
    <property type="entry name" value="CBS-domain pair"/>
    <property type="match status" value="1"/>
</dbReference>
<evidence type="ECO:0000256" key="4">
    <source>
        <dbReference type="ARBA" id="ARBA00022692"/>
    </source>
</evidence>
<evidence type="ECO:0000256" key="8">
    <source>
        <dbReference type="ARBA" id="ARBA00023136"/>
    </source>
</evidence>
<proteinExistence type="inferred from homology"/>
<dbReference type="Pfam" id="PF00571">
    <property type="entry name" value="CBS"/>
    <property type="match status" value="1"/>
</dbReference>
<gene>
    <name evidence="14" type="ORF">GXN74_04315</name>
</gene>
<dbReference type="EMBL" id="JAAEEH010000008">
    <property type="protein sequence ID" value="NDL66972.1"/>
    <property type="molecule type" value="Genomic_DNA"/>
</dbReference>
<evidence type="ECO:0000313" key="14">
    <source>
        <dbReference type="EMBL" id="NDL66972.1"/>
    </source>
</evidence>
<dbReference type="PROSITE" id="PS51371">
    <property type="entry name" value="CBS"/>
    <property type="match status" value="1"/>
</dbReference>
<dbReference type="Pfam" id="PF03471">
    <property type="entry name" value="CorC_HlyC"/>
    <property type="match status" value="1"/>
</dbReference>
<dbReference type="PANTHER" id="PTHR43099:SF5">
    <property type="entry name" value="HLYC_CORC FAMILY TRANSPORTER"/>
    <property type="match status" value="1"/>
</dbReference>
<keyword evidence="4 10" id="KW-0812">Transmembrane</keyword>
<evidence type="ECO:0000256" key="3">
    <source>
        <dbReference type="ARBA" id="ARBA00022475"/>
    </source>
</evidence>
<evidence type="ECO:0000256" key="6">
    <source>
        <dbReference type="ARBA" id="ARBA00022989"/>
    </source>
</evidence>
<dbReference type="InterPro" id="IPR000644">
    <property type="entry name" value="CBS_dom"/>
</dbReference>
<evidence type="ECO:0000259" key="13">
    <source>
        <dbReference type="PROSITE" id="PS51846"/>
    </source>
</evidence>
<evidence type="ECO:0000256" key="1">
    <source>
        <dbReference type="ARBA" id="ARBA00004651"/>
    </source>
</evidence>
<evidence type="ECO:0000256" key="7">
    <source>
        <dbReference type="ARBA" id="ARBA00023122"/>
    </source>
</evidence>
<keyword evidence="6 10" id="KW-1133">Transmembrane helix</keyword>
<evidence type="ECO:0000256" key="2">
    <source>
        <dbReference type="ARBA" id="ARBA00006337"/>
    </source>
</evidence>
<dbReference type="Pfam" id="PF01595">
    <property type="entry name" value="CNNM"/>
    <property type="match status" value="1"/>
</dbReference>
<feature type="domain" description="CBS" evidence="12">
    <location>
        <begin position="290"/>
        <end position="347"/>
    </location>
</feature>
<evidence type="ECO:0000313" key="15">
    <source>
        <dbReference type="Proteomes" id="UP000461585"/>
    </source>
</evidence>
<dbReference type="InterPro" id="IPR046342">
    <property type="entry name" value="CBS_dom_sf"/>
</dbReference>
<dbReference type="Gene3D" id="3.10.580.10">
    <property type="entry name" value="CBS-domain"/>
    <property type="match status" value="1"/>
</dbReference>
<keyword evidence="15" id="KW-1185">Reference proteome</keyword>
<dbReference type="PANTHER" id="PTHR43099">
    <property type="entry name" value="UPF0053 PROTEIN YRKA"/>
    <property type="match status" value="1"/>
</dbReference>
<dbReference type="InterPro" id="IPR044751">
    <property type="entry name" value="Ion_transp-like_CBS"/>
</dbReference>
<dbReference type="FunFam" id="3.10.580.10:FF:000002">
    <property type="entry name" value="Magnesium/cobalt efflux protein CorC"/>
    <property type="match status" value="1"/>
</dbReference>
<feature type="transmembrane region" description="Helical" evidence="11">
    <location>
        <begin position="65"/>
        <end position="86"/>
    </location>
</feature>
<dbReference type="InterPro" id="IPR005170">
    <property type="entry name" value="Transptr-assoc_dom"/>
</dbReference>
<dbReference type="SMART" id="SM01091">
    <property type="entry name" value="CorC_HlyC"/>
    <property type="match status" value="1"/>
</dbReference>
<dbReference type="InterPro" id="IPR016169">
    <property type="entry name" value="FAD-bd_PCMH_sub2"/>
</dbReference>
<sequence length="440" mass="48262">MHAGNGSSVTGGVLLILGLTLVNAFFAGAEMALVSLDWKRLESQGEAGDRKAKMLLRLLEEPSRFLSTIQVGITFAGFFSSASAAVGLSVRLGAFLGNAGIPFGESLAFVGVTVLLSYFVLVFGELVPKRIALGNAEKIARFAAAPLFLVEKALKPFVVLLTVSTNGVLRLSGAETEGMEEKVTLEEIRSLVEVGREQGVINQKERDMINSVISFDTRTAQEIMTPRTEVFLLDLEEPLQVQVQPLLELKHSRVPVYRKDVDNILGVLYIKDFLLEAYRTGFDGVDVEKIMRPAFFVPEKKNIHLLFTELQAARQHMAVLIDEYGGFSGIVTMEDILEEIVGDIDDAYDHEEPDILDQGGGRYLARGSVSIKELNARLGCGLVEGSGDYDTLGGFLIHRLGRIPRPGEKALVFHGDITFQVDKMVGKRVHRVEIRKGGKK</sequence>
<feature type="transmembrane region" description="Helical" evidence="11">
    <location>
        <begin position="106"/>
        <end position="127"/>
    </location>
</feature>
<dbReference type="AlphaFoldDB" id="A0A7X5HUM9"/>